<evidence type="ECO:0000256" key="1">
    <source>
        <dbReference type="ARBA" id="ARBA00023125"/>
    </source>
</evidence>
<dbReference type="CDD" id="cd00093">
    <property type="entry name" value="HTH_XRE"/>
    <property type="match status" value="1"/>
</dbReference>
<dbReference type="SUPFAM" id="SSF47413">
    <property type="entry name" value="lambda repressor-like DNA-binding domains"/>
    <property type="match status" value="1"/>
</dbReference>
<dbReference type="Pfam" id="PF01381">
    <property type="entry name" value="HTH_3"/>
    <property type="match status" value="1"/>
</dbReference>
<keyword evidence="1" id="KW-0238">DNA-binding</keyword>
<protein>
    <submittedName>
        <fullName evidence="3">XRE family transcriptional regulator</fullName>
    </submittedName>
</protein>
<dbReference type="PANTHER" id="PTHR46558:SF11">
    <property type="entry name" value="HTH-TYPE TRANSCRIPTIONAL REGULATOR XRE"/>
    <property type="match status" value="1"/>
</dbReference>
<dbReference type="InterPro" id="IPR010982">
    <property type="entry name" value="Lambda_DNA-bd_dom_sf"/>
</dbReference>
<dbReference type="PANTHER" id="PTHR46558">
    <property type="entry name" value="TRACRIPTIONAL REGULATORY PROTEIN-RELATED-RELATED"/>
    <property type="match status" value="1"/>
</dbReference>
<dbReference type="SMART" id="SM00530">
    <property type="entry name" value="HTH_XRE"/>
    <property type="match status" value="1"/>
</dbReference>
<proteinExistence type="predicted"/>
<reference evidence="3 4" key="1">
    <citation type="submission" date="2017-09" db="EMBL/GenBank/DDBJ databases">
        <title>Large-scale bioinformatics analysis of Bacillus genomes uncovers conserved roles of natural products in bacterial physiology.</title>
        <authorList>
            <consortium name="Agbiome Team Llc"/>
            <person name="Bleich R.M."/>
            <person name="Grubbs K.J."/>
            <person name="Santa Maria K.C."/>
            <person name="Allen S.E."/>
            <person name="Farag S."/>
            <person name="Shank E.A."/>
            <person name="Bowers A."/>
        </authorList>
    </citation>
    <scope>NUCLEOTIDE SEQUENCE [LARGE SCALE GENOMIC DNA]</scope>
    <source>
        <strain evidence="3 4">AFS029792</strain>
    </source>
</reference>
<dbReference type="Proteomes" id="UP000225135">
    <property type="component" value="Unassembled WGS sequence"/>
</dbReference>
<dbReference type="Gene3D" id="1.10.260.40">
    <property type="entry name" value="lambda repressor-like DNA-binding domains"/>
    <property type="match status" value="1"/>
</dbReference>
<feature type="domain" description="HTH cro/C1-type" evidence="2">
    <location>
        <begin position="5"/>
        <end position="59"/>
    </location>
</feature>
<evidence type="ECO:0000313" key="4">
    <source>
        <dbReference type="Proteomes" id="UP000225135"/>
    </source>
</evidence>
<dbReference type="EMBL" id="NUUR01000112">
    <property type="protein sequence ID" value="PHG75538.1"/>
    <property type="molecule type" value="Genomic_DNA"/>
</dbReference>
<gene>
    <name evidence="3" type="ORF">COI69_28040</name>
</gene>
<dbReference type="InterPro" id="IPR001387">
    <property type="entry name" value="Cro/C1-type_HTH"/>
</dbReference>
<sequence>MGHRIKEVRKKNGDTLKILAHKINYDYSNLSKIERGIYNPSLTLLEKIANIYAVDIKYLLGLEQKDECSVDENQFIKDIDLDSTDMLKKYNLILDGKPATKDEVELIIQVIRKLRETLQKQK</sequence>
<dbReference type="GO" id="GO:0003677">
    <property type="term" value="F:DNA binding"/>
    <property type="evidence" value="ECO:0007669"/>
    <property type="project" value="UniProtKB-KW"/>
</dbReference>
<evidence type="ECO:0000259" key="2">
    <source>
        <dbReference type="PROSITE" id="PS50943"/>
    </source>
</evidence>
<accession>A0A9X7E1K1</accession>
<dbReference type="AlphaFoldDB" id="A0A9X7E1K1"/>
<name>A0A9X7E1K1_BACCE</name>
<evidence type="ECO:0000313" key="3">
    <source>
        <dbReference type="EMBL" id="PHG75538.1"/>
    </source>
</evidence>
<dbReference type="RefSeq" id="WP_016084042.1">
    <property type="nucleotide sequence ID" value="NZ_NUQH01000005.1"/>
</dbReference>
<organism evidence="3 4">
    <name type="scientific">Bacillus cereus</name>
    <dbReference type="NCBI Taxonomy" id="1396"/>
    <lineage>
        <taxon>Bacteria</taxon>
        <taxon>Bacillati</taxon>
        <taxon>Bacillota</taxon>
        <taxon>Bacilli</taxon>
        <taxon>Bacillales</taxon>
        <taxon>Bacillaceae</taxon>
        <taxon>Bacillus</taxon>
        <taxon>Bacillus cereus group</taxon>
    </lineage>
</organism>
<dbReference type="PROSITE" id="PS50943">
    <property type="entry name" value="HTH_CROC1"/>
    <property type="match status" value="1"/>
</dbReference>
<comment type="caution">
    <text evidence="3">The sequence shown here is derived from an EMBL/GenBank/DDBJ whole genome shotgun (WGS) entry which is preliminary data.</text>
</comment>